<dbReference type="EMBL" id="JACHGH010000003">
    <property type="protein sequence ID" value="MBB6452710.1"/>
    <property type="molecule type" value="Genomic_DNA"/>
</dbReference>
<name>A0A841PV75_9BACI</name>
<evidence type="ECO:0000313" key="1">
    <source>
        <dbReference type="EMBL" id="MBB6452710.1"/>
    </source>
</evidence>
<keyword evidence="2" id="KW-1185">Reference proteome</keyword>
<comment type="caution">
    <text evidence="1">The sequence shown here is derived from an EMBL/GenBank/DDBJ whole genome shotgun (WGS) entry which is preliminary data.</text>
</comment>
<accession>A0A841PV75</accession>
<sequence length="73" mass="8513">MKINLLIFISSIKVQKEEQLTFVMMKTFESNIRPIKGDILDDPGFDPRFHNGYEVVKVTINYASNQCLFPYIL</sequence>
<organism evidence="1 2">
    <name type="scientific">Salirhabdus euzebyi</name>
    <dbReference type="NCBI Taxonomy" id="394506"/>
    <lineage>
        <taxon>Bacteria</taxon>
        <taxon>Bacillati</taxon>
        <taxon>Bacillota</taxon>
        <taxon>Bacilli</taxon>
        <taxon>Bacillales</taxon>
        <taxon>Bacillaceae</taxon>
        <taxon>Salirhabdus</taxon>
    </lineage>
</organism>
<dbReference type="AlphaFoldDB" id="A0A841PV75"/>
<proteinExistence type="predicted"/>
<protein>
    <submittedName>
        <fullName evidence="1">Uncharacterized protein</fullName>
    </submittedName>
</protein>
<dbReference type="RefSeq" id="WP_246199937.1">
    <property type="nucleotide sequence ID" value="NZ_CADDWK010000003.1"/>
</dbReference>
<dbReference type="Proteomes" id="UP000581688">
    <property type="component" value="Unassembled WGS sequence"/>
</dbReference>
<evidence type="ECO:0000313" key="2">
    <source>
        <dbReference type="Proteomes" id="UP000581688"/>
    </source>
</evidence>
<reference evidence="1 2" key="1">
    <citation type="submission" date="2020-08" db="EMBL/GenBank/DDBJ databases">
        <title>Genomic Encyclopedia of Type Strains, Phase IV (KMG-IV): sequencing the most valuable type-strain genomes for metagenomic binning, comparative biology and taxonomic classification.</title>
        <authorList>
            <person name="Goeker M."/>
        </authorList>
    </citation>
    <scope>NUCLEOTIDE SEQUENCE [LARGE SCALE GENOMIC DNA]</scope>
    <source>
        <strain evidence="1 2">DSM 19612</strain>
    </source>
</reference>
<gene>
    <name evidence="1" type="ORF">HNQ94_001156</name>
</gene>